<dbReference type="Proteomes" id="UP001066276">
    <property type="component" value="Chromosome 9"/>
</dbReference>
<evidence type="ECO:0000313" key="2">
    <source>
        <dbReference type="EMBL" id="KAJ1108541.1"/>
    </source>
</evidence>
<keyword evidence="3" id="KW-1185">Reference proteome</keyword>
<accession>A0AAV7MXP5</accession>
<proteinExistence type="predicted"/>
<gene>
    <name evidence="2" type="ORF">NDU88_005917</name>
</gene>
<protein>
    <submittedName>
        <fullName evidence="2">Uncharacterized protein</fullName>
    </submittedName>
</protein>
<reference evidence="2" key="1">
    <citation type="journal article" date="2022" name="bioRxiv">
        <title>Sequencing and chromosome-scale assembly of the giantPleurodeles waltlgenome.</title>
        <authorList>
            <person name="Brown T."/>
            <person name="Elewa A."/>
            <person name="Iarovenko S."/>
            <person name="Subramanian E."/>
            <person name="Araus A.J."/>
            <person name="Petzold A."/>
            <person name="Susuki M."/>
            <person name="Suzuki K.-i.T."/>
            <person name="Hayashi T."/>
            <person name="Toyoda A."/>
            <person name="Oliveira C."/>
            <person name="Osipova E."/>
            <person name="Leigh N.D."/>
            <person name="Simon A."/>
            <person name="Yun M.H."/>
        </authorList>
    </citation>
    <scope>NUCLEOTIDE SEQUENCE</scope>
    <source>
        <strain evidence="2">20211129_DDA</strain>
        <tissue evidence="2">Liver</tissue>
    </source>
</reference>
<evidence type="ECO:0000313" key="3">
    <source>
        <dbReference type="Proteomes" id="UP001066276"/>
    </source>
</evidence>
<feature type="region of interest" description="Disordered" evidence="1">
    <location>
        <begin position="1"/>
        <end position="39"/>
    </location>
</feature>
<comment type="caution">
    <text evidence="2">The sequence shown here is derived from an EMBL/GenBank/DDBJ whole genome shotgun (WGS) entry which is preliminary data.</text>
</comment>
<dbReference type="AlphaFoldDB" id="A0AAV7MXP5"/>
<sequence>MAMGPAADNKHMAELGHPPTRARRAAVPRAPPANDAPPVRLLRFKGTAAQREHHERIPTLGHIGDKSILRHRALKQHRTLGTRVSSDKRHYSIITGTGNRNILKYRARIIARR</sequence>
<evidence type="ECO:0000256" key="1">
    <source>
        <dbReference type="SAM" id="MobiDB-lite"/>
    </source>
</evidence>
<name>A0AAV7MXP5_PLEWA</name>
<organism evidence="2 3">
    <name type="scientific">Pleurodeles waltl</name>
    <name type="common">Iberian ribbed newt</name>
    <dbReference type="NCBI Taxonomy" id="8319"/>
    <lineage>
        <taxon>Eukaryota</taxon>
        <taxon>Metazoa</taxon>
        <taxon>Chordata</taxon>
        <taxon>Craniata</taxon>
        <taxon>Vertebrata</taxon>
        <taxon>Euteleostomi</taxon>
        <taxon>Amphibia</taxon>
        <taxon>Batrachia</taxon>
        <taxon>Caudata</taxon>
        <taxon>Salamandroidea</taxon>
        <taxon>Salamandridae</taxon>
        <taxon>Pleurodelinae</taxon>
        <taxon>Pleurodeles</taxon>
    </lineage>
</organism>
<dbReference type="EMBL" id="JANPWB010000013">
    <property type="protein sequence ID" value="KAJ1108541.1"/>
    <property type="molecule type" value="Genomic_DNA"/>
</dbReference>